<comment type="catalytic activity">
    <reaction evidence="7">
        <text>[protein]-L-isoaspartate + S-adenosyl-L-methionine = [protein]-L-isoaspartate alpha-methyl ester + S-adenosyl-L-homocysteine</text>
        <dbReference type="Rhea" id="RHEA:12705"/>
        <dbReference type="Rhea" id="RHEA-COMP:12143"/>
        <dbReference type="Rhea" id="RHEA-COMP:12144"/>
        <dbReference type="ChEBI" id="CHEBI:57856"/>
        <dbReference type="ChEBI" id="CHEBI:59789"/>
        <dbReference type="ChEBI" id="CHEBI:90596"/>
        <dbReference type="ChEBI" id="CHEBI:90598"/>
        <dbReference type="EC" id="2.1.1.77"/>
    </reaction>
</comment>
<organism evidence="8 9">
    <name type="scientific">Brumimicrobium glaciale</name>
    <dbReference type="NCBI Taxonomy" id="200475"/>
    <lineage>
        <taxon>Bacteria</taxon>
        <taxon>Pseudomonadati</taxon>
        <taxon>Bacteroidota</taxon>
        <taxon>Flavobacteriia</taxon>
        <taxon>Flavobacteriales</taxon>
        <taxon>Crocinitomicaceae</taxon>
        <taxon>Brumimicrobium</taxon>
    </lineage>
</organism>
<proteinExistence type="inferred from homology"/>
<comment type="subcellular location">
    <subcellularLocation>
        <location evidence="1 7">Cytoplasm</location>
    </subcellularLocation>
</comment>
<dbReference type="RefSeq" id="WP_130092735.1">
    <property type="nucleotide sequence ID" value="NZ_SETE01000002.1"/>
</dbReference>
<comment type="similarity">
    <text evidence="2 7">Belongs to the methyltransferase superfamily. L-isoaspartyl/D-aspartyl protein methyltransferase family.</text>
</comment>
<dbReference type="SUPFAM" id="SSF53335">
    <property type="entry name" value="S-adenosyl-L-methionine-dependent methyltransferases"/>
    <property type="match status" value="1"/>
</dbReference>
<dbReference type="FunFam" id="3.40.50.150:FF:000010">
    <property type="entry name" value="Protein-L-isoaspartate O-methyltransferase"/>
    <property type="match status" value="1"/>
</dbReference>
<keyword evidence="5 7" id="KW-0808">Transferase</keyword>
<dbReference type="GO" id="GO:0004719">
    <property type="term" value="F:protein-L-isoaspartate (D-aspartate) O-methyltransferase activity"/>
    <property type="evidence" value="ECO:0007669"/>
    <property type="project" value="UniProtKB-UniRule"/>
</dbReference>
<keyword evidence="6 7" id="KW-0949">S-adenosyl-L-methionine</keyword>
<evidence type="ECO:0000256" key="7">
    <source>
        <dbReference type="HAMAP-Rule" id="MF_00090"/>
    </source>
</evidence>
<dbReference type="CDD" id="cd02440">
    <property type="entry name" value="AdoMet_MTases"/>
    <property type="match status" value="1"/>
</dbReference>
<comment type="function">
    <text evidence="7">Catalyzes the methyl esterification of L-isoaspartyl residues in peptides and proteins that result from spontaneous decomposition of normal L-aspartyl and L-asparaginyl residues. It plays a role in the repair and/or degradation of damaged proteins.</text>
</comment>
<dbReference type="Pfam" id="PF01135">
    <property type="entry name" value="PCMT"/>
    <property type="match status" value="1"/>
</dbReference>
<dbReference type="InterPro" id="IPR000682">
    <property type="entry name" value="PCMT"/>
</dbReference>
<dbReference type="PANTHER" id="PTHR11579">
    <property type="entry name" value="PROTEIN-L-ISOASPARTATE O-METHYLTRANSFERASE"/>
    <property type="match status" value="1"/>
</dbReference>
<accession>A0A4V1WFX6</accession>
<gene>
    <name evidence="7" type="primary">pcm</name>
    <name evidence="8" type="ORF">ERX46_04955</name>
</gene>
<evidence type="ECO:0000256" key="4">
    <source>
        <dbReference type="ARBA" id="ARBA00022603"/>
    </source>
</evidence>
<feature type="active site" evidence="7">
    <location>
        <position position="64"/>
    </location>
</feature>
<dbReference type="NCBIfam" id="NF001453">
    <property type="entry name" value="PRK00312.1"/>
    <property type="match status" value="1"/>
</dbReference>
<dbReference type="NCBIfam" id="TIGR00080">
    <property type="entry name" value="pimt"/>
    <property type="match status" value="1"/>
</dbReference>
<evidence type="ECO:0000256" key="5">
    <source>
        <dbReference type="ARBA" id="ARBA00022679"/>
    </source>
</evidence>
<keyword evidence="4 7" id="KW-0489">Methyltransferase</keyword>
<evidence type="ECO:0000313" key="9">
    <source>
        <dbReference type="Proteomes" id="UP000293952"/>
    </source>
</evidence>
<dbReference type="HAMAP" id="MF_00090">
    <property type="entry name" value="PIMT"/>
    <property type="match status" value="1"/>
</dbReference>
<comment type="caution">
    <text evidence="8">The sequence shown here is derived from an EMBL/GenBank/DDBJ whole genome shotgun (WGS) entry which is preliminary data.</text>
</comment>
<dbReference type="Gene3D" id="3.40.50.150">
    <property type="entry name" value="Vaccinia Virus protein VP39"/>
    <property type="match status" value="1"/>
</dbReference>
<protein>
    <recommendedName>
        <fullName evidence="7">Protein-L-isoaspartate O-methyltransferase</fullName>
        <ecNumber evidence="7">2.1.1.77</ecNumber>
    </recommendedName>
    <alternativeName>
        <fullName evidence="7">L-isoaspartyl protein carboxyl methyltransferase</fullName>
    </alternativeName>
    <alternativeName>
        <fullName evidence="7">Protein L-isoaspartyl methyltransferase</fullName>
    </alternativeName>
    <alternativeName>
        <fullName evidence="7">Protein-beta-aspartate methyltransferase</fullName>
        <shortName evidence="7">PIMT</shortName>
    </alternativeName>
</protein>
<keyword evidence="3 7" id="KW-0963">Cytoplasm</keyword>
<dbReference type="AlphaFoldDB" id="A0A4V1WFX6"/>
<dbReference type="EC" id="2.1.1.77" evidence="7"/>
<dbReference type="GO" id="GO:0005737">
    <property type="term" value="C:cytoplasm"/>
    <property type="evidence" value="ECO:0007669"/>
    <property type="project" value="UniProtKB-SubCell"/>
</dbReference>
<dbReference type="GO" id="GO:0032259">
    <property type="term" value="P:methylation"/>
    <property type="evidence" value="ECO:0007669"/>
    <property type="project" value="UniProtKB-KW"/>
</dbReference>
<dbReference type="PANTHER" id="PTHR11579:SF0">
    <property type="entry name" value="PROTEIN-L-ISOASPARTATE(D-ASPARTATE) O-METHYLTRANSFERASE"/>
    <property type="match status" value="1"/>
</dbReference>
<evidence type="ECO:0000256" key="2">
    <source>
        <dbReference type="ARBA" id="ARBA00005369"/>
    </source>
</evidence>
<dbReference type="InterPro" id="IPR029063">
    <property type="entry name" value="SAM-dependent_MTases_sf"/>
</dbReference>
<evidence type="ECO:0000256" key="6">
    <source>
        <dbReference type="ARBA" id="ARBA00022691"/>
    </source>
</evidence>
<keyword evidence="9" id="KW-1185">Reference proteome</keyword>
<name>A0A4V1WFX6_9FLAO</name>
<dbReference type="EMBL" id="SETE01000002">
    <property type="protein sequence ID" value="RYM34726.1"/>
    <property type="molecule type" value="Genomic_DNA"/>
</dbReference>
<sequence length="214" mass="24006">MIDSYRHKGLRRQLIDELKEKGISNQAVLDAFDKVPRHFFLDSSFMNQAYTNMAFQIGAKQTISHPFTVAFQTTLLELERGHRVLEIGTGSGFQTAILCAIGVRVVSIERQKELYIKAKPIISHLGYSPNLFYGDGYKGKASYAPYDSILVTCGAPFIPQELKDQLKVGGRLVIPIGEGKMQIMTRLTKLENGEFETETYGDFSFVPMLTKTAK</sequence>
<evidence type="ECO:0000313" key="8">
    <source>
        <dbReference type="EMBL" id="RYM34726.1"/>
    </source>
</evidence>
<reference evidence="8 9" key="1">
    <citation type="submission" date="2019-02" db="EMBL/GenBank/DDBJ databases">
        <title>Genome sequence of the sea-ice species Brumimicrobium glaciale.</title>
        <authorList>
            <person name="Bowman J.P."/>
        </authorList>
    </citation>
    <scope>NUCLEOTIDE SEQUENCE [LARGE SCALE GENOMIC DNA]</scope>
    <source>
        <strain evidence="8 9">IC156</strain>
    </source>
</reference>
<dbReference type="Proteomes" id="UP000293952">
    <property type="component" value="Unassembled WGS sequence"/>
</dbReference>
<dbReference type="OrthoDB" id="9810066at2"/>
<evidence type="ECO:0000256" key="1">
    <source>
        <dbReference type="ARBA" id="ARBA00004496"/>
    </source>
</evidence>
<dbReference type="GO" id="GO:0030091">
    <property type="term" value="P:protein repair"/>
    <property type="evidence" value="ECO:0007669"/>
    <property type="project" value="UniProtKB-UniRule"/>
</dbReference>
<evidence type="ECO:0000256" key="3">
    <source>
        <dbReference type="ARBA" id="ARBA00022490"/>
    </source>
</evidence>